<proteinExistence type="predicted"/>
<comment type="caution">
    <text evidence="2">The sequence shown here is derived from an EMBL/GenBank/DDBJ whole genome shotgun (WGS) entry which is preliminary data.</text>
</comment>
<dbReference type="Proteomes" id="UP000693970">
    <property type="component" value="Unassembled WGS sequence"/>
</dbReference>
<dbReference type="AlphaFoldDB" id="A0A9K3L0H2"/>
<protein>
    <recommendedName>
        <fullName evidence="1">DUF6824 domain-containing protein</fullName>
    </recommendedName>
</protein>
<dbReference type="OrthoDB" id="48019at2759"/>
<sequence length="229" mass="25538">MELPTMLYGSQFSGNSSVISDDEIDEMDGNTPLPARYKPSTSDCICARGKAYWDHPGNQKYRELIAAATPKYSETTNKLEKTLIVSEIVEAVHRAGGKFIKKVKKGGAFVIVSEVFAREKVGQSLRDGLSTKYKSATKFKKQRKPKSNSEKVHLDADKIVTSNRYVCQRIEELRYQVKCCGDLASDASIITLFSQTNSDILETIKRDHSMLQRYAQSIASSSASEFFGI</sequence>
<name>A0A9K3L0H2_9STRA</name>
<accession>A0A9K3L0H2</accession>
<evidence type="ECO:0000313" key="2">
    <source>
        <dbReference type="EMBL" id="KAG7353312.1"/>
    </source>
</evidence>
<dbReference type="EMBL" id="JAGRRH010000017">
    <property type="protein sequence ID" value="KAG7353312.1"/>
    <property type="molecule type" value="Genomic_DNA"/>
</dbReference>
<dbReference type="Pfam" id="PF20710">
    <property type="entry name" value="DUF6824"/>
    <property type="match status" value="1"/>
</dbReference>
<evidence type="ECO:0000313" key="3">
    <source>
        <dbReference type="Proteomes" id="UP000693970"/>
    </source>
</evidence>
<organism evidence="2 3">
    <name type="scientific">Nitzschia inconspicua</name>
    <dbReference type="NCBI Taxonomy" id="303405"/>
    <lineage>
        <taxon>Eukaryota</taxon>
        <taxon>Sar</taxon>
        <taxon>Stramenopiles</taxon>
        <taxon>Ochrophyta</taxon>
        <taxon>Bacillariophyta</taxon>
        <taxon>Bacillariophyceae</taxon>
        <taxon>Bacillariophycidae</taxon>
        <taxon>Bacillariales</taxon>
        <taxon>Bacillariaceae</taxon>
        <taxon>Nitzschia</taxon>
    </lineage>
</organism>
<reference evidence="2" key="1">
    <citation type="journal article" date="2021" name="Sci. Rep.">
        <title>Diploid genomic architecture of Nitzschia inconspicua, an elite biomass production diatom.</title>
        <authorList>
            <person name="Oliver A."/>
            <person name="Podell S."/>
            <person name="Pinowska A."/>
            <person name="Traller J.C."/>
            <person name="Smith S.R."/>
            <person name="McClure R."/>
            <person name="Beliaev A."/>
            <person name="Bohutskyi P."/>
            <person name="Hill E.A."/>
            <person name="Rabines A."/>
            <person name="Zheng H."/>
            <person name="Allen L.Z."/>
            <person name="Kuo A."/>
            <person name="Grigoriev I.V."/>
            <person name="Allen A.E."/>
            <person name="Hazlebeck D."/>
            <person name="Allen E.E."/>
        </authorList>
    </citation>
    <scope>NUCLEOTIDE SEQUENCE</scope>
    <source>
        <strain evidence="2">Hildebrandi</strain>
    </source>
</reference>
<feature type="domain" description="DUF6824" evidence="1">
    <location>
        <begin position="43"/>
        <end position="127"/>
    </location>
</feature>
<reference evidence="2" key="2">
    <citation type="submission" date="2021-04" db="EMBL/GenBank/DDBJ databases">
        <authorList>
            <person name="Podell S."/>
        </authorList>
    </citation>
    <scope>NUCLEOTIDE SEQUENCE</scope>
    <source>
        <strain evidence="2">Hildebrandi</strain>
    </source>
</reference>
<keyword evidence="3" id="KW-1185">Reference proteome</keyword>
<evidence type="ECO:0000259" key="1">
    <source>
        <dbReference type="Pfam" id="PF20710"/>
    </source>
</evidence>
<dbReference type="InterPro" id="IPR049227">
    <property type="entry name" value="DUF6824"/>
</dbReference>
<gene>
    <name evidence="2" type="ORF">IV203_009361</name>
</gene>